<gene>
    <name evidence="3" type="ORF">PUNSTDRAFT_128484</name>
</gene>
<protein>
    <recommendedName>
        <fullName evidence="5">Six-hairpin glycosidase</fullName>
    </recommendedName>
</protein>
<organism evidence="3 4">
    <name type="scientific">Punctularia strigosozonata (strain HHB-11173)</name>
    <name type="common">White-rot fungus</name>
    <dbReference type="NCBI Taxonomy" id="741275"/>
    <lineage>
        <taxon>Eukaryota</taxon>
        <taxon>Fungi</taxon>
        <taxon>Dikarya</taxon>
        <taxon>Basidiomycota</taxon>
        <taxon>Agaricomycotina</taxon>
        <taxon>Agaricomycetes</taxon>
        <taxon>Corticiales</taxon>
        <taxon>Punctulariaceae</taxon>
        <taxon>Punctularia</taxon>
    </lineage>
</organism>
<reference evidence="4" key="1">
    <citation type="journal article" date="2012" name="Science">
        <title>The Paleozoic origin of enzymatic lignin decomposition reconstructed from 31 fungal genomes.</title>
        <authorList>
            <person name="Floudas D."/>
            <person name="Binder M."/>
            <person name="Riley R."/>
            <person name="Barry K."/>
            <person name="Blanchette R.A."/>
            <person name="Henrissat B."/>
            <person name="Martinez A.T."/>
            <person name="Otillar R."/>
            <person name="Spatafora J.W."/>
            <person name="Yadav J.S."/>
            <person name="Aerts A."/>
            <person name="Benoit I."/>
            <person name="Boyd A."/>
            <person name="Carlson A."/>
            <person name="Copeland A."/>
            <person name="Coutinho P.M."/>
            <person name="de Vries R.P."/>
            <person name="Ferreira P."/>
            <person name="Findley K."/>
            <person name="Foster B."/>
            <person name="Gaskell J."/>
            <person name="Glotzer D."/>
            <person name="Gorecki P."/>
            <person name="Heitman J."/>
            <person name="Hesse C."/>
            <person name="Hori C."/>
            <person name="Igarashi K."/>
            <person name="Jurgens J.A."/>
            <person name="Kallen N."/>
            <person name="Kersten P."/>
            <person name="Kohler A."/>
            <person name="Kuees U."/>
            <person name="Kumar T.K.A."/>
            <person name="Kuo A."/>
            <person name="LaButti K."/>
            <person name="Larrondo L.F."/>
            <person name="Lindquist E."/>
            <person name="Ling A."/>
            <person name="Lombard V."/>
            <person name="Lucas S."/>
            <person name="Lundell T."/>
            <person name="Martin R."/>
            <person name="McLaughlin D.J."/>
            <person name="Morgenstern I."/>
            <person name="Morin E."/>
            <person name="Murat C."/>
            <person name="Nagy L.G."/>
            <person name="Nolan M."/>
            <person name="Ohm R.A."/>
            <person name="Patyshakuliyeva A."/>
            <person name="Rokas A."/>
            <person name="Ruiz-Duenas F.J."/>
            <person name="Sabat G."/>
            <person name="Salamov A."/>
            <person name="Samejima M."/>
            <person name="Schmutz J."/>
            <person name="Slot J.C."/>
            <person name="St John F."/>
            <person name="Stenlid J."/>
            <person name="Sun H."/>
            <person name="Sun S."/>
            <person name="Syed K."/>
            <person name="Tsang A."/>
            <person name="Wiebenga A."/>
            <person name="Young D."/>
            <person name="Pisabarro A."/>
            <person name="Eastwood D.C."/>
            <person name="Martin F."/>
            <person name="Cullen D."/>
            <person name="Grigoriev I.V."/>
            <person name="Hibbett D.S."/>
        </authorList>
    </citation>
    <scope>NUCLEOTIDE SEQUENCE [LARGE SCALE GENOMIC DNA]</scope>
    <source>
        <strain evidence="4">HHB-11173 SS5</strain>
    </source>
</reference>
<dbReference type="GO" id="GO:0005975">
    <property type="term" value="P:carbohydrate metabolic process"/>
    <property type="evidence" value="ECO:0007669"/>
    <property type="project" value="InterPro"/>
</dbReference>
<evidence type="ECO:0000313" key="3">
    <source>
        <dbReference type="EMBL" id="EIN04194.1"/>
    </source>
</evidence>
<dbReference type="HOGENOM" id="CLU_037534_0_0_1"/>
<sequence>MMINKFAQALALTAFTFGTVTSSVRGQTLTDADLDKVKARLAEGAVHSWELGTRSEALVELDSPAYSVFNGQVPPPQHALSSLNEILDIARSIVANRATSNNNTVGPQPLIADGAAADPASNLFEVIVANWTGQKDQDYAGAAKDQIDFLFQNVSHTSDGAISHRADDLQLWSDFVYMVPPCLAYYGVITRNQSMVAEADTAAGNMWQHVLLGFWQDHGHWTTGNGWAAAGMLRVAATMKNSPYNWALLKEQSDLLAWTSEIHTAIYPYQDKNTSLFWSYADNNATFIEASGATLLAATVYRLVNLGGPTTHIPNAEATRKAISAKNATTGAFIHLDADGWLTPVVNPDDFSLEGSASPEGQAFVLDVYSAWKDWVKAGSKGAPRKAKKSRLEREEM</sequence>
<dbReference type="KEGG" id="psq:PUNSTDRAFT_128484"/>
<dbReference type="InterPro" id="IPR008928">
    <property type="entry name" value="6-hairpin_glycosidase_sf"/>
</dbReference>
<dbReference type="SUPFAM" id="SSF48208">
    <property type="entry name" value="Six-hairpin glycosidases"/>
    <property type="match status" value="1"/>
</dbReference>
<feature type="signal peptide" evidence="2">
    <location>
        <begin position="1"/>
        <end position="26"/>
    </location>
</feature>
<dbReference type="InterPro" id="IPR010905">
    <property type="entry name" value="Glyco_hydro_88"/>
</dbReference>
<dbReference type="RefSeq" id="XP_007388665.1">
    <property type="nucleotide sequence ID" value="XM_007388603.1"/>
</dbReference>
<evidence type="ECO:0000256" key="2">
    <source>
        <dbReference type="SAM" id="SignalP"/>
    </source>
</evidence>
<keyword evidence="1" id="KW-0378">Hydrolase</keyword>
<evidence type="ECO:0000256" key="1">
    <source>
        <dbReference type="ARBA" id="ARBA00022801"/>
    </source>
</evidence>
<feature type="chain" id="PRO_5004455455" description="Six-hairpin glycosidase" evidence="2">
    <location>
        <begin position="27"/>
        <end position="397"/>
    </location>
</feature>
<dbReference type="OrthoDB" id="4138492at2759"/>
<evidence type="ECO:0000313" key="4">
    <source>
        <dbReference type="Proteomes" id="UP000054196"/>
    </source>
</evidence>
<dbReference type="AlphaFoldDB" id="R7S2X1"/>
<proteinExistence type="predicted"/>
<dbReference type="GeneID" id="18878144"/>
<evidence type="ECO:0008006" key="5">
    <source>
        <dbReference type="Google" id="ProtNLM"/>
    </source>
</evidence>
<dbReference type="PANTHER" id="PTHR41814">
    <property type="entry name" value="EXPRESSED PROTEIN"/>
    <property type="match status" value="1"/>
</dbReference>
<dbReference type="Pfam" id="PF07470">
    <property type="entry name" value="Glyco_hydro_88"/>
    <property type="match status" value="1"/>
</dbReference>
<dbReference type="OMA" id="QSEFANT"/>
<keyword evidence="2" id="KW-0732">Signal</keyword>
<dbReference type="GO" id="GO:0016787">
    <property type="term" value="F:hydrolase activity"/>
    <property type="evidence" value="ECO:0007669"/>
    <property type="project" value="UniProtKB-KW"/>
</dbReference>
<dbReference type="eggNOG" id="ENOG502RZ5C">
    <property type="taxonomic scope" value="Eukaryota"/>
</dbReference>
<dbReference type="Proteomes" id="UP000054196">
    <property type="component" value="Unassembled WGS sequence"/>
</dbReference>
<dbReference type="InterPro" id="IPR012341">
    <property type="entry name" value="6hp_glycosidase-like_sf"/>
</dbReference>
<accession>R7S2X1</accession>
<keyword evidence="4" id="KW-1185">Reference proteome</keyword>
<name>R7S2X1_PUNST</name>
<dbReference type="EMBL" id="JH687556">
    <property type="protein sequence ID" value="EIN04194.1"/>
    <property type="molecule type" value="Genomic_DNA"/>
</dbReference>
<dbReference type="Gene3D" id="1.50.10.10">
    <property type="match status" value="1"/>
</dbReference>
<dbReference type="PANTHER" id="PTHR41814:SF1">
    <property type="entry name" value="CELLULASE"/>
    <property type="match status" value="1"/>
</dbReference>